<accession>A0A1Y1U5T2</accession>
<dbReference type="GeneID" id="33559115"/>
<dbReference type="EMBL" id="NBSH01000022">
    <property type="protein sequence ID" value="ORX33401.1"/>
    <property type="molecule type" value="Genomic_DNA"/>
</dbReference>
<feature type="compositionally biased region" description="Basic and acidic residues" evidence="1">
    <location>
        <begin position="152"/>
        <end position="163"/>
    </location>
</feature>
<dbReference type="RefSeq" id="XP_021867737.1">
    <property type="nucleotide sequence ID" value="XM_022017306.1"/>
</dbReference>
<name>A0A1Y1U5T2_9TREE</name>
<feature type="compositionally biased region" description="Low complexity" evidence="1">
    <location>
        <begin position="27"/>
        <end position="44"/>
    </location>
</feature>
<keyword evidence="3" id="KW-1185">Reference proteome</keyword>
<feature type="region of interest" description="Disordered" evidence="1">
    <location>
        <begin position="1"/>
        <end position="46"/>
    </location>
</feature>
<reference evidence="2 3" key="1">
    <citation type="submission" date="2017-03" db="EMBL/GenBank/DDBJ databases">
        <title>Widespread Adenine N6-methylation of Active Genes in Fungi.</title>
        <authorList>
            <consortium name="DOE Joint Genome Institute"/>
            <person name="Mondo S.J."/>
            <person name="Dannebaum R.O."/>
            <person name="Kuo R.C."/>
            <person name="Louie K.B."/>
            <person name="Bewick A.J."/>
            <person name="Labutti K."/>
            <person name="Haridas S."/>
            <person name="Kuo A."/>
            <person name="Salamov A."/>
            <person name="Ahrendt S.R."/>
            <person name="Lau R."/>
            <person name="Bowen B.P."/>
            <person name="Lipzen A."/>
            <person name="Sullivan W."/>
            <person name="Andreopoulos W.B."/>
            <person name="Clum A."/>
            <person name="Lindquist E."/>
            <person name="Daum C."/>
            <person name="Northen T.R."/>
            <person name="Ramamoorthy G."/>
            <person name="Schmitz R.J."/>
            <person name="Gryganskyi A."/>
            <person name="Culley D."/>
            <person name="Magnuson J."/>
            <person name="James T.Y."/>
            <person name="O'Malley M.A."/>
            <person name="Stajich J.E."/>
            <person name="Spatafora J.W."/>
            <person name="Visel A."/>
            <person name="Grigoriev I.V."/>
        </authorList>
    </citation>
    <scope>NUCLEOTIDE SEQUENCE [LARGE SCALE GENOMIC DNA]</scope>
    <source>
        <strain evidence="2 3">NRRL Y-17943</strain>
    </source>
</reference>
<organism evidence="2 3">
    <name type="scientific">Kockovaella imperatae</name>
    <dbReference type="NCBI Taxonomy" id="4999"/>
    <lineage>
        <taxon>Eukaryota</taxon>
        <taxon>Fungi</taxon>
        <taxon>Dikarya</taxon>
        <taxon>Basidiomycota</taxon>
        <taxon>Agaricomycotina</taxon>
        <taxon>Tremellomycetes</taxon>
        <taxon>Tremellales</taxon>
        <taxon>Cuniculitremaceae</taxon>
        <taxon>Kockovaella</taxon>
    </lineage>
</organism>
<dbReference type="AlphaFoldDB" id="A0A1Y1U5T2"/>
<feature type="compositionally biased region" description="Low complexity" evidence="1">
    <location>
        <begin position="164"/>
        <end position="173"/>
    </location>
</feature>
<feature type="region of interest" description="Disordered" evidence="1">
    <location>
        <begin position="130"/>
        <end position="173"/>
    </location>
</feature>
<evidence type="ECO:0000256" key="1">
    <source>
        <dbReference type="SAM" id="MobiDB-lite"/>
    </source>
</evidence>
<sequence>MTSWLRYTENHTSQSKRKSTLSDRNLQHQSPHSLSPPSLPHSPHVQTPYLDPWLASVPDHLTEVVFAQSTPLPCSWTPGRPQYPPEILSPTPRRYIMDQLNPLGNSWRSDEYSLKGKEKEERWNMVPSMRQTHSGLPDDSTRLEPSTGPWDAPKRAFTHDKAHGSSGSRGPGSIRIGPLPSAILASIMDTSAGRDKVLKTIQYTLKTYLYLLSLIARVRPLSIWFKANSKRMKIATGSLSLTR</sequence>
<evidence type="ECO:0000313" key="2">
    <source>
        <dbReference type="EMBL" id="ORX33401.1"/>
    </source>
</evidence>
<feature type="compositionally biased region" description="Polar residues" evidence="1">
    <location>
        <begin position="1"/>
        <end position="13"/>
    </location>
</feature>
<comment type="caution">
    <text evidence="2">The sequence shown here is derived from an EMBL/GenBank/DDBJ whole genome shotgun (WGS) entry which is preliminary data.</text>
</comment>
<dbReference type="OrthoDB" id="411017at2759"/>
<dbReference type="Proteomes" id="UP000193218">
    <property type="component" value="Unassembled WGS sequence"/>
</dbReference>
<dbReference type="InParanoid" id="A0A1Y1U5T2"/>
<gene>
    <name evidence="2" type="ORF">BD324DRAFT_639989</name>
</gene>
<dbReference type="STRING" id="4999.A0A1Y1U5T2"/>
<protein>
    <submittedName>
        <fullName evidence="2">Uncharacterized protein</fullName>
    </submittedName>
</protein>
<evidence type="ECO:0000313" key="3">
    <source>
        <dbReference type="Proteomes" id="UP000193218"/>
    </source>
</evidence>
<proteinExistence type="predicted"/>